<protein>
    <recommendedName>
        <fullName evidence="4">UDP-N-acetylmuramyl pentapeptide phosphotransferase/UDP-N-acetylglucosamine-1-phosphate transferase</fullName>
    </recommendedName>
</protein>
<reference evidence="3" key="1">
    <citation type="submission" date="2016-10" db="EMBL/GenBank/DDBJ databases">
        <authorList>
            <person name="Varghese N."/>
            <person name="Submissions S."/>
        </authorList>
    </citation>
    <scope>NUCLEOTIDE SEQUENCE [LARGE SCALE GENOMIC DNA]</scope>
    <source>
        <strain evidence="3">DSM 21743</strain>
    </source>
</reference>
<evidence type="ECO:0000313" key="2">
    <source>
        <dbReference type="EMBL" id="SDU85340.1"/>
    </source>
</evidence>
<dbReference type="AlphaFoldDB" id="A0A1H2LWE8"/>
<sequence>MNRPLEPAVPPAGRGPGLLRGLASAATAAAAAWAADALATRAPDARWARRWSRTNHAGAPVTLLEGPVAAGAVLVGCGVDALLGAPTARLRAVAVAGAGAGLVGAYDDLAGSADARGFRGHLTALRHGRVTSGTVKIVGVGLSGFAAALLLAVDRPRRGPDVPVADLAGVVVDTALVAGTANLVNLLDLRPGRAAKAVVLLAGPLAGAGAGPALGAAVGSLPSDLAARSMLGDCGANALGAAAATAAAARLGLPARCVALGAVAALNLASERVSFTAVIARTPVLAWLDGLGRRRPPQDQPDGPDGPGQA</sequence>
<dbReference type="STRING" id="546874.SAMN04488544_0981"/>
<accession>A0A1H2LWE8</accession>
<proteinExistence type="predicted"/>
<evidence type="ECO:0008006" key="4">
    <source>
        <dbReference type="Google" id="ProtNLM"/>
    </source>
</evidence>
<keyword evidence="3" id="KW-1185">Reference proteome</keyword>
<dbReference type="Proteomes" id="UP000198825">
    <property type="component" value="Chromosome I"/>
</dbReference>
<organism evidence="2 3">
    <name type="scientific">Microlunatus sagamiharensis</name>
    <dbReference type="NCBI Taxonomy" id="546874"/>
    <lineage>
        <taxon>Bacteria</taxon>
        <taxon>Bacillati</taxon>
        <taxon>Actinomycetota</taxon>
        <taxon>Actinomycetes</taxon>
        <taxon>Propionibacteriales</taxon>
        <taxon>Propionibacteriaceae</taxon>
        <taxon>Microlunatus</taxon>
    </lineage>
</organism>
<feature type="region of interest" description="Disordered" evidence="1">
    <location>
        <begin position="291"/>
        <end position="310"/>
    </location>
</feature>
<dbReference type="EMBL" id="LT629799">
    <property type="protein sequence ID" value="SDU85340.1"/>
    <property type="molecule type" value="Genomic_DNA"/>
</dbReference>
<gene>
    <name evidence="2" type="ORF">SAMN04488544_0981</name>
</gene>
<name>A0A1H2LWE8_9ACTN</name>
<dbReference type="RefSeq" id="WP_197680619.1">
    <property type="nucleotide sequence ID" value="NZ_LT629799.1"/>
</dbReference>
<evidence type="ECO:0000313" key="3">
    <source>
        <dbReference type="Proteomes" id="UP000198825"/>
    </source>
</evidence>
<evidence type="ECO:0000256" key="1">
    <source>
        <dbReference type="SAM" id="MobiDB-lite"/>
    </source>
</evidence>